<reference evidence="6" key="1">
    <citation type="submission" date="2020-10" db="EMBL/GenBank/DDBJ databases">
        <title>Chromosome-scale genome assembly of the Allis shad, Alosa alosa.</title>
        <authorList>
            <person name="Margot Z."/>
            <person name="Christophe K."/>
            <person name="Cabau C."/>
            <person name="Louis A."/>
            <person name="Berthelot C."/>
            <person name="Parey E."/>
            <person name="Roest Crollius H."/>
            <person name="Montfort J."/>
            <person name="Robinson-Rechavi M."/>
            <person name="Bucao C."/>
            <person name="Bouchez O."/>
            <person name="Gislard M."/>
            <person name="Lluch J."/>
            <person name="Milhes M."/>
            <person name="Lampietro C."/>
            <person name="Lopez Roques C."/>
            <person name="Donnadieu C."/>
            <person name="Braasch I."/>
            <person name="Desvignes T."/>
            <person name="Postlethwait J."/>
            <person name="Bobe J."/>
            <person name="Guiguen Y."/>
        </authorList>
    </citation>
    <scope>NUCLEOTIDE SEQUENCE</scope>
    <source>
        <strain evidence="6">M-15738</strain>
        <tissue evidence="6">Blood</tissue>
    </source>
</reference>
<dbReference type="InterPro" id="IPR001089">
    <property type="entry name" value="Chemokine_CXC"/>
</dbReference>
<dbReference type="SMART" id="SM00199">
    <property type="entry name" value="SCY"/>
    <property type="match status" value="1"/>
</dbReference>
<evidence type="ECO:0000256" key="2">
    <source>
        <dbReference type="ARBA" id="ARBA00022514"/>
    </source>
</evidence>
<dbReference type="AlphaFoldDB" id="A0AAV6H3Y7"/>
<feature type="chain" id="PRO_5043865465" description="Chemokine interleukin-8-like domain-containing protein" evidence="4">
    <location>
        <begin position="21"/>
        <end position="111"/>
    </location>
</feature>
<dbReference type="Pfam" id="PF00048">
    <property type="entry name" value="IL8"/>
    <property type="match status" value="1"/>
</dbReference>
<feature type="domain" description="Chemokine interleukin-8-like" evidence="5">
    <location>
        <begin position="28"/>
        <end position="88"/>
    </location>
</feature>
<evidence type="ECO:0000256" key="4">
    <source>
        <dbReference type="SAM" id="SignalP"/>
    </source>
</evidence>
<protein>
    <recommendedName>
        <fullName evidence="5">Chemokine interleukin-8-like domain-containing protein</fullName>
    </recommendedName>
</protein>
<dbReference type="EMBL" id="JADWDJ010000005">
    <property type="protein sequence ID" value="KAG5280726.1"/>
    <property type="molecule type" value="Genomic_DNA"/>
</dbReference>
<evidence type="ECO:0000259" key="5">
    <source>
        <dbReference type="SMART" id="SM00199"/>
    </source>
</evidence>
<dbReference type="InterPro" id="IPR001811">
    <property type="entry name" value="Chemokine_IL8-like_dom"/>
</dbReference>
<feature type="compositionally biased region" description="Basic residues" evidence="3">
    <location>
        <begin position="94"/>
        <end position="111"/>
    </location>
</feature>
<gene>
    <name evidence="6" type="ORF">AALO_G00063320</name>
</gene>
<name>A0AAV6H3Y7_9TELE</name>
<dbReference type="SUPFAM" id="SSF54117">
    <property type="entry name" value="Interleukin 8-like chemokines"/>
    <property type="match status" value="1"/>
</dbReference>
<organism evidence="6 7">
    <name type="scientific">Alosa alosa</name>
    <name type="common">allis shad</name>
    <dbReference type="NCBI Taxonomy" id="278164"/>
    <lineage>
        <taxon>Eukaryota</taxon>
        <taxon>Metazoa</taxon>
        <taxon>Chordata</taxon>
        <taxon>Craniata</taxon>
        <taxon>Vertebrata</taxon>
        <taxon>Euteleostomi</taxon>
        <taxon>Actinopterygii</taxon>
        <taxon>Neopterygii</taxon>
        <taxon>Teleostei</taxon>
        <taxon>Clupei</taxon>
        <taxon>Clupeiformes</taxon>
        <taxon>Clupeoidei</taxon>
        <taxon>Clupeidae</taxon>
        <taxon>Alosa</taxon>
    </lineage>
</organism>
<dbReference type="GO" id="GO:0008009">
    <property type="term" value="F:chemokine activity"/>
    <property type="evidence" value="ECO:0007669"/>
    <property type="project" value="InterPro"/>
</dbReference>
<dbReference type="Proteomes" id="UP000823561">
    <property type="component" value="Chromosome 5"/>
</dbReference>
<proteinExistence type="inferred from homology"/>
<evidence type="ECO:0000256" key="1">
    <source>
        <dbReference type="ARBA" id="ARBA00010665"/>
    </source>
</evidence>
<keyword evidence="2" id="KW-0202">Cytokine</keyword>
<dbReference type="CDD" id="cd00273">
    <property type="entry name" value="Chemokine_CXC"/>
    <property type="match status" value="1"/>
</dbReference>
<dbReference type="GO" id="GO:0006955">
    <property type="term" value="P:immune response"/>
    <property type="evidence" value="ECO:0007669"/>
    <property type="project" value="InterPro"/>
</dbReference>
<feature type="signal peptide" evidence="4">
    <location>
        <begin position="1"/>
        <end position="20"/>
    </location>
</feature>
<evidence type="ECO:0000313" key="6">
    <source>
        <dbReference type="EMBL" id="KAG5280726.1"/>
    </source>
</evidence>
<keyword evidence="7" id="KW-1185">Reference proteome</keyword>
<dbReference type="InterPro" id="IPR036048">
    <property type="entry name" value="Interleukin_8-like_sf"/>
</dbReference>
<evidence type="ECO:0000256" key="3">
    <source>
        <dbReference type="SAM" id="MobiDB-lite"/>
    </source>
</evidence>
<dbReference type="GO" id="GO:0005615">
    <property type="term" value="C:extracellular space"/>
    <property type="evidence" value="ECO:0007669"/>
    <property type="project" value="UniProtKB-KW"/>
</dbReference>
<comment type="caution">
    <text evidence="6">The sequence shown here is derived from an EMBL/GenBank/DDBJ whole genome shotgun (WGS) entry which is preliminary data.</text>
</comment>
<sequence length="111" mass="12336">MKITLTLVSCILFGVSVTSSKGHIGGSLERCTCHGQRQRVRRQLIGKVQVLPPSVSCSKLEILVTLKNNKKACVNPEGKQGKRFLKLQSDGKQGKRRNPGPKKRQNRKKQS</sequence>
<dbReference type="PRINTS" id="PR00437">
    <property type="entry name" value="SMALLCYTKCXC"/>
</dbReference>
<feature type="region of interest" description="Disordered" evidence="3">
    <location>
        <begin position="77"/>
        <end position="111"/>
    </location>
</feature>
<dbReference type="InterPro" id="IPR033899">
    <property type="entry name" value="CXC_Chemokine_domain"/>
</dbReference>
<evidence type="ECO:0000313" key="7">
    <source>
        <dbReference type="Proteomes" id="UP000823561"/>
    </source>
</evidence>
<keyword evidence="4" id="KW-0732">Signal</keyword>
<dbReference type="Gene3D" id="2.40.50.40">
    <property type="match status" value="1"/>
</dbReference>
<accession>A0AAV6H3Y7</accession>
<comment type="similarity">
    <text evidence="1">Belongs to the intercrine alpha (chemokine CxC) family.</text>
</comment>
<dbReference type="GO" id="GO:0006952">
    <property type="term" value="P:defense response"/>
    <property type="evidence" value="ECO:0007669"/>
    <property type="project" value="InterPro"/>
</dbReference>